<dbReference type="Gene3D" id="3.40.50.2000">
    <property type="entry name" value="Glycogen Phosphorylase B"/>
    <property type="match status" value="2"/>
</dbReference>
<evidence type="ECO:0000313" key="5">
    <source>
        <dbReference type="Proteomes" id="UP000019050"/>
    </source>
</evidence>
<dbReference type="CDD" id="cd03820">
    <property type="entry name" value="GT4_AmsD-like"/>
    <property type="match status" value="1"/>
</dbReference>
<gene>
    <name evidence="4" type="ORF">GCWU000182_001739</name>
</gene>
<feature type="domain" description="Glycosyl transferase family 1" evidence="2">
    <location>
        <begin position="189"/>
        <end position="339"/>
    </location>
</feature>
<dbReference type="HOGENOM" id="CLU_009583_0_0_9"/>
<accession>W1Q1W1</accession>
<organism evidence="4 5">
    <name type="scientific">Abiotrophia defectiva ATCC 49176</name>
    <dbReference type="NCBI Taxonomy" id="592010"/>
    <lineage>
        <taxon>Bacteria</taxon>
        <taxon>Bacillati</taxon>
        <taxon>Bacillota</taxon>
        <taxon>Bacilli</taxon>
        <taxon>Lactobacillales</taxon>
        <taxon>Aerococcaceae</taxon>
        <taxon>Abiotrophia</taxon>
    </lineage>
</organism>
<feature type="domain" description="Glycosyltransferase subfamily 4-like N-terminal" evidence="3">
    <location>
        <begin position="16"/>
        <end position="177"/>
    </location>
</feature>
<dbReference type="SUPFAM" id="SSF53756">
    <property type="entry name" value="UDP-Glycosyltransferase/glycogen phosphorylase"/>
    <property type="match status" value="1"/>
</dbReference>
<dbReference type="OrthoDB" id="9806653at2"/>
<protein>
    <submittedName>
        <fullName evidence="4">Glycosyltransferase, group 1 family protein</fullName>
    </submittedName>
</protein>
<dbReference type="Proteomes" id="UP000019050">
    <property type="component" value="Unassembled WGS sequence"/>
</dbReference>
<dbReference type="STRING" id="592010.GCWU000182_001739"/>
<dbReference type="PANTHER" id="PTHR12526">
    <property type="entry name" value="GLYCOSYLTRANSFERASE"/>
    <property type="match status" value="1"/>
</dbReference>
<keyword evidence="1" id="KW-0472">Membrane</keyword>
<keyword evidence="1" id="KW-0812">Transmembrane</keyword>
<dbReference type="eggNOG" id="COG0438">
    <property type="taxonomic scope" value="Bacteria"/>
</dbReference>
<dbReference type="GeneID" id="84817229"/>
<evidence type="ECO:0000259" key="2">
    <source>
        <dbReference type="Pfam" id="PF00534"/>
    </source>
</evidence>
<dbReference type="GO" id="GO:0016757">
    <property type="term" value="F:glycosyltransferase activity"/>
    <property type="evidence" value="ECO:0007669"/>
    <property type="project" value="InterPro"/>
</dbReference>
<comment type="caution">
    <text evidence="4">The sequence shown here is derived from an EMBL/GenBank/DDBJ whole genome shotgun (WGS) entry which is preliminary data.</text>
</comment>
<evidence type="ECO:0000259" key="3">
    <source>
        <dbReference type="Pfam" id="PF13439"/>
    </source>
</evidence>
<dbReference type="Pfam" id="PF13439">
    <property type="entry name" value="Glyco_transf_4"/>
    <property type="match status" value="1"/>
</dbReference>
<keyword evidence="5" id="KW-1185">Reference proteome</keyword>
<dbReference type="RefSeq" id="WP_023392362.1">
    <property type="nucleotide sequence ID" value="NZ_KI535341.1"/>
</dbReference>
<sequence length="368" mass="41415">MKKKICILKWVIDASGGGEKVAISLANELAEKDEYEVHLIGITSEIEAPFFEVSDKVIYTNFIYQKPRPKIYRFFLTAVRKLRKYIKAHDIDLVLAVGITTNIIALAGALGTKAKLVVSEHTSIQMDNDYKPSAARRLLGAKFADCVVTLTQEERRQYIQKYHLPDDKVICIPNWMDSLASEATYDLSSKRLITVGRFAPEKGYDLLAQVAKQVLPKYPDWQWDIYGAGSSAIKSALQNELAEAGVEQQVNLKGVILGTENIYPGHSIYVLPSRFEGFGLVLLEAKQYGLPVVSFNCPTGPADIVIDNVNGYLVAPYDIDDMSDKISLLIEQESKRWDFSCQSMLDTEKFQKDTIMNQWNHLIHKLCP</sequence>
<name>W1Q1W1_ABIDE</name>
<dbReference type="InterPro" id="IPR028098">
    <property type="entry name" value="Glyco_trans_4-like_N"/>
</dbReference>
<evidence type="ECO:0000313" key="4">
    <source>
        <dbReference type="EMBL" id="ESK65007.1"/>
    </source>
</evidence>
<dbReference type="InterPro" id="IPR001296">
    <property type="entry name" value="Glyco_trans_1"/>
</dbReference>
<reference evidence="4" key="1">
    <citation type="submission" date="2013-06" db="EMBL/GenBank/DDBJ databases">
        <authorList>
            <person name="Weinstock G."/>
            <person name="Sodergren E."/>
            <person name="Clifton S."/>
            <person name="Fulton L."/>
            <person name="Fulton B."/>
            <person name="Courtney L."/>
            <person name="Fronick C."/>
            <person name="Harrison M."/>
            <person name="Strong C."/>
            <person name="Farmer C."/>
            <person name="Delahaunty K."/>
            <person name="Markovic C."/>
            <person name="Hall O."/>
            <person name="Minx P."/>
            <person name="Tomlinson C."/>
            <person name="Mitreva M."/>
            <person name="Nelson J."/>
            <person name="Hou S."/>
            <person name="Wollam A."/>
            <person name="Pepin K.H."/>
            <person name="Johnson M."/>
            <person name="Bhonagiri V."/>
            <person name="Nash W.E."/>
            <person name="Warren W."/>
            <person name="Chinwalla A."/>
            <person name="Mardis E.R."/>
            <person name="Wilson R.K."/>
        </authorList>
    </citation>
    <scope>NUCLEOTIDE SEQUENCE [LARGE SCALE GENOMIC DNA]</scope>
    <source>
        <strain evidence="4">ATCC 49176</strain>
    </source>
</reference>
<keyword evidence="1" id="KW-1133">Transmembrane helix</keyword>
<proteinExistence type="predicted"/>
<dbReference type="AlphaFoldDB" id="W1Q1W1"/>
<dbReference type="Pfam" id="PF00534">
    <property type="entry name" value="Glycos_transf_1"/>
    <property type="match status" value="1"/>
</dbReference>
<feature type="transmembrane region" description="Helical" evidence="1">
    <location>
        <begin position="91"/>
        <end position="111"/>
    </location>
</feature>
<evidence type="ECO:0000256" key="1">
    <source>
        <dbReference type="SAM" id="Phobius"/>
    </source>
</evidence>
<dbReference type="EMBL" id="ACIN03000015">
    <property type="protein sequence ID" value="ESK65007.1"/>
    <property type="molecule type" value="Genomic_DNA"/>
</dbReference>
<dbReference type="PANTHER" id="PTHR12526:SF630">
    <property type="entry name" value="GLYCOSYLTRANSFERASE"/>
    <property type="match status" value="1"/>
</dbReference>